<keyword evidence="2" id="KW-1133">Transmembrane helix</keyword>
<accession>A0AAV9N7E4</accession>
<feature type="transmembrane region" description="Helical" evidence="2">
    <location>
        <begin position="202"/>
        <end position="225"/>
    </location>
</feature>
<dbReference type="PANTHER" id="PTHR16861">
    <property type="entry name" value="GLYCOPROTEIN 38"/>
    <property type="match status" value="1"/>
</dbReference>
<evidence type="ECO:0000313" key="4">
    <source>
        <dbReference type="Proteomes" id="UP001358417"/>
    </source>
</evidence>
<dbReference type="Proteomes" id="UP001358417">
    <property type="component" value="Unassembled WGS sequence"/>
</dbReference>
<dbReference type="AlphaFoldDB" id="A0AAV9N7E4"/>
<dbReference type="PANTHER" id="PTHR16861:SF4">
    <property type="entry name" value="SH3 DOMAIN PROTEIN (AFU_ORTHOLOGUE AFUA_1G13610)"/>
    <property type="match status" value="1"/>
</dbReference>
<feature type="region of interest" description="Disordered" evidence="1">
    <location>
        <begin position="141"/>
        <end position="160"/>
    </location>
</feature>
<feature type="region of interest" description="Disordered" evidence="1">
    <location>
        <begin position="229"/>
        <end position="285"/>
    </location>
</feature>
<evidence type="ECO:0000256" key="1">
    <source>
        <dbReference type="SAM" id="MobiDB-lite"/>
    </source>
</evidence>
<keyword evidence="2" id="KW-0812">Transmembrane</keyword>
<proteinExistence type="predicted"/>
<keyword evidence="2" id="KW-0472">Membrane</keyword>
<dbReference type="EMBL" id="JAVRRD010000015">
    <property type="protein sequence ID" value="KAK5051338.1"/>
    <property type="molecule type" value="Genomic_DNA"/>
</dbReference>
<name>A0AAV9N7E4_9EURO</name>
<reference evidence="3 4" key="1">
    <citation type="submission" date="2023-08" db="EMBL/GenBank/DDBJ databases">
        <title>Black Yeasts Isolated from many extreme environments.</title>
        <authorList>
            <person name="Coleine C."/>
            <person name="Stajich J.E."/>
            <person name="Selbmann L."/>
        </authorList>
    </citation>
    <scope>NUCLEOTIDE SEQUENCE [LARGE SCALE GENOMIC DNA]</scope>
    <source>
        <strain evidence="3 4">CCFEE 5792</strain>
    </source>
</reference>
<evidence type="ECO:0000256" key="2">
    <source>
        <dbReference type="SAM" id="Phobius"/>
    </source>
</evidence>
<dbReference type="GeneID" id="89971184"/>
<gene>
    <name evidence="3" type="ORF">LTR84_002990</name>
</gene>
<protein>
    <recommendedName>
        <fullName evidence="5">Mid2 domain-containing protein</fullName>
    </recommendedName>
</protein>
<organism evidence="3 4">
    <name type="scientific">Exophiala bonariae</name>
    <dbReference type="NCBI Taxonomy" id="1690606"/>
    <lineage>
        <taxon>Eukaryota</taxon>
        <taxon>Fungi</taxon>
        <taxon>Dikarya</taxon>
        <taxon>Ascomycota</taxon>
        <taxon>Pezizomycotina</taxon>
        <taxon>Eurotiomycetes</taxon>
        <taxon>Chaetothyriomycetidae</taxon>
        <taxon>Chaetothyriales</taxon>
        <taxon>Herpotrichiellaceae</taxon>
        <taxon>Exophiala</taxon>
    </lineage>
</organism>
<dbReference type="RefSeq" id="XP_064705565.1">
    <property type="nucleotide sequence ID" value="XM_064846585.1"/>
</dbReference>
<sequence>MANSLDGWKFTTQLTNFQCDDTLLYGCDPAGSACARDPQTVRTFCCDQTDVCWADIAVADSTTFKCQGKTATWDCIAGRERCDQSRDNACLSTLNNLLNDISRSTLNETYTSLSLAQPSATYLYFDAVALAAVASSISTSSMTSATSTPTTQSTSTTSAQDTISQSAFSTSSSATTNTAIAGEASNTSTPQVNHNNGLSGGAIGGIVVGGVAGISVLVLGIWFLARRRRQGRHSTTVTHDTKTDTGIPEQQPVQPPPELATGHMAAELRGTPYVPELPAYESHRT</sequence>
<comment type="caution">
    <text evidence="3">The sequence shown here is derived from an EMBL/GenBank/DDBJ whole genome shotgun (WGS) entry which is preliminary data.</text>
</comment>
<evidence type="ECO:0008006" key="5">
    <source>
        <dbReference type="Google" id="ProtNLM"/>
    </source>
</evidence>
<evidence type="ECO:0000313" key="3">
    <source>
        <dbReference type="EMBL" id="KAK5051338.1"/>
    </source>
</evidence>
<keyword evidence="4" id="KW-1185">Reference proteome</keyword>